<dbReference type="Proteomes" id="UP000663836">
    <property type="component" value="Unassembled WGS sequence"/>
</dbReference>
<keyword evidence="3" id="KW-0863">Zinc-finger</keyword>
<evidence type="ECO:0000256" key="2">
    <source>
        <dbReference type="ARBA" id="ARBA00022723"/>
    </source>
</evidence>
<sequence length="591" mass="67088">MAIECVCCNTRIDSKNYRPFRGIAMRLFVSARTNMYLPDSGSICNACRMSYLKWRNNTEFISVLNRLEEEPNESIMDIDDKNDDDNNESVIAAPSNDAVGTNVVTLPLNISVSSHHRCVVCREDMNSTCTVPDEDRDLLFMQSNIFIPKGSRCCPDHVVDGRLINDDLNKIRPREIMQISFSSTDILTWLGISNKVLTTIFQFSNPKAVSRTLAAVRQAMLTHFVPYYLGFNHISRQEVIDNHSSPLATQLLTDKPNTVVLVIDAAYGPYLSDNSNNDAAIQKDILIKNKDGILNWIAEHDLAVVDRGFRDSTGMMRALGLDVCMPDFLNGRHRFDALEANRSRFISKIRWVVESANGRVKHFKWLNQTIQNTTIPQIRDYLQIACALINAYRAPAISSFSNDDQIATKMLAHLHEPNLLRTRLNNEVLRWSKNDASNLVGFPILTIDQIRLITVGIFQLKQARAYSEEHCSTTDLDNQADFPLQTCNTDGQLIRIRFQSRHSNAKSYYTYIQFSTEEVLNSCCDCPIGDRQVGVCAHRAAAIWFLAYQRHQNDISRNQPSGSYLRLLDDSELIDDFVESSDEDDLLYSLS</sequence>
<dbReference type="AlphaFoldDB" id="A0A819Y3P8"/>
<gene>
    <name evidence="5" type="ORF">JBS370_LOCUS34095</name>
</gene>
<evidence type="ECO:0000256" key="1">
    <source>
        <dbReference type="ARBA" id="ARBA00001968"/>
    </source>
</evidence>
<dbReference type="InterPro" id="IPR027806">
    <property type="entry name" value="HARBI1_dom"/>
</dbReference>
<keyword evidence="3" id="KW-0862">Zinc</keyword>
<evidence type="ECO:0000313" key="5">
    <source>
        <dbReference type="EMBL" id="CAF4153200.1"/>
    </source>
</evidence>
<name>A0A819Y3P8_9BILA</name>
<evidence type="ECO:0000313" key="6">
    <source>
        <dbReference type="Proteomes" id="UP000663836"/>
    </source>
</evidence>
<dbReference type="EMBL" id="CAJOBD010010484">
    <property type="protein sequence ID" value="CAF4153200.1"/>
    <property type="molecule type" value="Genomic_DNA"/>
</dbReference>
<comment type="cofactor">
    <cofactor evidence="1">
        <name>a divalent metal cation</name>
        <dbReference type="ChEBI" id="CHEBI:60240"/>
    </cofactor>
</comment>
<organism evidence="5 6">
    <name type="scientific">Rotaria sordida</name>
    <dbReference type="NCBI Taxonomy" id="392033"/>
    <lineage>
        <taxon>Eukaryota</taxon>
        <taxon>Metazoa</taxon>
        <taxon>Spiralia</taxon>
        <taxon>Gnathifera</taxon>
        <taxon>Rotifera</taxon>
        <taxon>Eurotatoria</taxon>
        <taxon>Bdelloidea</taxon>
        <taxon>Philodinida</taxon>
        <taxon>Philodinidae</taxon>
        <taxon>Rotaria</taxon>
    </lineage>
</organism>
<reference evidence="5" key="1">
    <citation type="submission" date="2021-02" db="EMBL/GenBank/DDBJ databases">
        <authorList>
            <person name="Nowell W R."/>
        </authorList>
    </citation>
    <scope>NUCLEOTIDE SEQUENCE</scope>
</reference>
<feature type="domain" description="SWIM-type" evidence="4">
    <location>
        <begin position="508"/>
        <end position="547"/>
    </location>
</feature>
<evidence type="ECO:0000256" key="3">
    <source>
        <dbReference type="PROSITE-ProRule" id="PRU00325"/>
    </source>
</evidence>
<dbReference type="GO" id="GO:0008270">
    <property type="term" value="F:zinc ion binding"/>
    <property type="evidence" value="ECO:0007669"/>
    <property type="project" value="UniProtKB-KW"/>
</dbReference>
<dbReference type="PANTHER" id="PTHR23080">
    <property type="entry name" value="THAP DOMAIN PROTEIN"/>
    <property type="match status" value="1"/>
</dbReference>
<dbReference type="Pfam" id="PF13359">
    <property type="entry name" value="DDE_Tnp_4"/>
    <property type="match status" value="1"/>
</dbReference>
<dbReference type="PROSITE" id="PS50966">
    <property type="entry name" value="ZF_SWIM"/>
    <property type="match status" value="1"/>
</dbReference>
<dbReference type="InterPro" id="IPR007527">
    <property type="entry name" value="Znf_SWIM"/>
</dbReference>
<evidence type="ECO:0000259" key="4">
    <source>
        <dbReference type="PROSITE" id="PS50966"/>
    </source>
</evidence>
<protein>
    <recommendedName>
        <fullName evidence="4">SWIM-type domain-containing protein</fullName>
    </recommendedName>
</protein>
<keyword evidence="2" id="KW-0479">Metal-binding</keyword>
<accession>A0A819Y3P8</accession>
<comment type="caution">
    <text evidence="5">The sequence shown here is derived from an EMBL/GenBank/DDBJ whole genome shotgun (WGS) entry which is preliminary data.</text>
</comment>
<proteinExistence type="predicted"/>